<evidence type="ECO:0000313" key="2">
    <source>
        <dbReference type="EMBL" id="PIY63142.1"/>
    </source>
</evidence>
<feature type="region of interest" description="Disordered" evidence="1">
    <location>
        <begin position="138"/>
        <end position="166"/>
    </location>
</feature>
<dbReference type="Proteomes" id="UP000230973">
    <property type="component" value="Unassembled WGS sequence"/>
</dbReference>
<dbReference type="EMBL" id="PFLC01000015">
    <property type="protein sequence ID" value="PIY63142.1"/>
    <property type="molecule type" value="Genomic_DNA"/>
</dbReference>
<accession>A0A2M7QBD3</accession>
<sequence length="178" mass="20529">MPGENESGAETLNDSDQTVDPTRMDDFRKLMKKATIMRNPDGLPDRRIVENLMDTVDLTSAERKVFWKKEQKEAVKMGELLRDHVAMREVKTRETAVPRKMEVAREYIQGVSSDDHQSVVGPVHENAREFQIKEYRTLSPEEQATASREMSLTEAEKPHRSKAKNTGLLRRIGDWFSR</sequence>
<proteinExistence type="predicted"/>
<evidence type="ECO:0000256" key="1">
    <source>
        <dbReference type="SAM" id="MobiDB-lite"/>
    </source>
</evidence>
<dbReference type="AlphaFoldDB" id="A0A2M7QBD3"/>
<name>A0A2M7QBD3_9BACT</name>
<protein>
    <submittedName>
        <fullName evidence="2">Uncharacterized protein</fullName>
    </submittedName>
</protein>
<gene>
    <name evidence="2" type="ORF">COY93_01275</name>
</gene>
<feature type="compositionally biased region" description="Polar residues" evidence="1">
    <location>
        <begin position="8"/>
        <end position="20"/>
    </location>
</feature>
<reference evidence="3" key="1">
    <citation type="submission" date="2017-09" db="EMBL/GenBank/DDBJ databases">
        <title>Depth-based differentiation of microbial function through sediment-hosted aquifers and enrichment of novel symbionts in the deep terrestrial subsurface.</title>
        <authorList>
            <person name="Probst A.J."/>
            <person name="Ladd B."/>
            <person name="Jarett J.K."/>
            <person name="Geller-Mcgrath D.E."/>
            <person name="Sieber C.M.K."/>
            <person name="Emerson J.B."/>
            <person name="Anantharaman K."/>
            <person name="Thomas B.C."/>
            <person name="Malmstrom R."/>
            <person name="Stieglmeier M."/>
            <person name="Klingl A."/>
            <person name="Woyke T."/>
            <person name="Ryan C.M."/>
            <person name="Banfield J.F."/>
        </authorList>
    </citation>
    <scope>NUCLEOTIDE SEQUENCE [LARGE SCALE GENOMIC DNA]</scope>
</reference>
<feature type="compositionally biased region" description="Polar residues" evidence="1">
    <location>
        <begin position="140"/>
        <end position="150"/>
    </location>
</feature>
<evidence type="ECO:0000313" key="3">
    <source>
        <dbReference type="Proteomes" id="UP000230973"/>
    </source>
</evidence>
<feature type="region of interest" description="Disordered" evidence="1">
    <location>
        <begin position="1"/>
        <end position="25"/>
    </location>
</feature>
<comment type="caution">
    <text evidence="2">The sequence shown here is derived from an EMBL/GenBank/DDBJ whole genome shotgun (WGS) entry which is preliminary data.</text>
</comment>
<organism evidence="2 3">
    <name type="scientific">Candidatus Uhrbacteria bacterium CG_4_10_14_0_8_um_filter_58_22</name>
    <dbReference type="NCBI Taxonomy" id="1975029"/>
    <lineage>
        <taxon>Bacteria</taxon>
        <taxon>Candidatus Uhriibacteriota</taxon>
    </lineage>
</organism>